<proteinExistence type="predicted"/>
<evidence type="ECO:0000313" key="2">
    <source>
        <dbReference type="Proteomes" id="UP000001691"/>
    </source>
</evidence>
<dbReference type="KEGG" id="rsd:TGRD_036"/>
<dbReference type="PATRIC" id="fig|471821.5.peg.61"/>
<dbReference type="HOGENOM" id="CLU_254484_0_0_0"/>
<accession>B1GZ37</accession>
<reference evidence="2" key="1">
    <citation type="journal article" date="2008" name="Proc. Natl. Acad. Sci. U.S.A.">
        <title>Complete genome of the uncultured termite group 1 bacteria in a single host protist cell.</title>
        <authorList>
            <person name="Hongoh Y."/>
            <person name="Sharma V.K."/>
            <person name="Prakash T."/>
            <person name="Noda S."/>
            <person name="Taylor T.D."/>
            <person name="Kudo T."/>
            <person name="Sakaki Y."/>
            <person name="Toyoda A."/>
            <person name="Hattori M."/>
            <person name="Ohkuma M."/>
        </authorList>
    </citation>
    <scope>NUCLEOTIDE SEQUENCE [LARGE SCALE GENOMIC DNA]</scope>
    <source>
        <strain evidence="2">Rs-D17 genomovar Ri2008</strain>
    </source>
</reference>
<sequence length="1398" mass="164140">MNENSSQDYIELDRKYVKFQDSLSFLKPVNIEIVLKENDAVVILGDKGSGKTIEVKQFQSKHRDNSKYFELKDIYSGLQDVKSKIEVLIKSLDLKNDDSYLYLLFDAIDECRLQGIRKQDAFEITLRKIRNDLENLPIHIISKLKFIFTSREADWKKDADNNLIQKYLSIDTLKQNSGTANSDSVILKDPTNCTTDTGKHDIKISIYTLEELNNEQKRLIAKYLKENEDFFEKDIIAQGYSNTPLDCLEFLKFKTRRRNTAYKMEDFLRYKLQRRYRELNESRNDGQFPMIKIERLSKRLAAATLFCKTVSIQKRESYSDFSTSPRSNDVSLTELFPNEDSSCLNAFTNSALFSANGENSVKFWDELSRDNVAHFWLKDRIEKGKYNEIKNLIFQKCDSIISPKKSFIISAVFLANTEPEFRKYLIEFHPEFLVIYSYCCESLTEFDKKEILSKLLNKYSYRIQNIISVFSNNKKAFSFFVKDFDVEYIVAEFKRMKHNNFLAKIFLMQLLYYSDVKNLDRKLKGKVNSLLFSKKDMTIGINFYTSAVEILLRQEHPKINQKLKAFLLSNISKLSDVTIGTLLEDYLCPEYISFKEVTVLLKKYINEGCDNGGMAYLKIVYPKLIQKLSDASEIKSILDGISFDFSNENEVFIYVSLLIRFIDCGVKSDEISNHLLKLHKYNYDKFYPNSKNEEELEHLKEKITPEINLAFVKKLLEEYKAFKESNHDWFPYDKLYKINDDIMKIFLKETNNKSLSQNSIFYLFNFCLRNLKKTYSDSGTMMQIIKPYLNTKQKRQSWKEFLNPPNIAVKNKISEYKVQKEKNQQFLNEHIEDIRRAAKEYQHIIVGLSLKNKADISSIENEWGVDIAGAYKEGIKKYWQICELDFNQYVNEIVGTKNESLKQTVAGLSGLHLFFQDSPDCLNKLNEEQAKRAIYWGVQKLNLLPDWISKCIKIYPKIAKEIILPIIDKTIELKADNYLLFNLSQIDSDALSVFYEDLWGRIQNQPDSKSICDVVKIITNMNLIDDKKRSDLVVYIMGKISDIENKNTIIWLRLLYNTDKKKFAETIQNLEKKYSNESEKMQRFFISLFNELYLCQFCEVKNKTADNSGLIDLLPLLFKYIDPNNDVQRKNGAVFWTGARDNAESFRDQIFNFISSVNNFRKDDRSRLLDLAKKINHKKYKEYSERIQCVADELLLIDEENLAEDDVIKIEESDYLAPKSADDLFRIVCDKLDEIKTDIETSDYSLKELYQDNIKKEKYFQKYILMGLRKLSRNLYSSVREPEVAANNKPDLQIWDGNWCVNIECKVADNWSGNDMCDTIDSQLIEKYLKYKKYRHGILLLSRIKKDSWEIKKQSVYFSELIKMLQEHADEARKKYIHIKDIRVIGIDYSIQSKNCKK</sequence>
<keyword evidence="2" id="KW-1185">Reference proteome</keyword>
<organism evidence="1 2">
    <name type="scientific">Endomicrobium trichonymphae</name>
    <dbReference type="NCBI Taxonomy" id="1408204"/>
    <lineage>
        <taxon>Bacteria</taxon>
        <taxon>Pseudomonadati</taxon>
        <taxon>Elusimicrobiota</taxon>
        <taxon>Endomicrobiia</taxon>
        <taxon>Endomicrobiales</taxon>
        <taxon>Endomicrobiaceae</taxon>
        <taxon>Candidatus Endomicrobiellum</taxon>
    </lineage>
</organism>
<dbReference type="RefSeq" id="WP_015423048.1">
    <property type="nucleotide sequence ID" value="NC_020419.1"/>
</dbReference>
<dbReference type="Proteomes" id="UP000001691">
    <property type="component" value="Chromosome"/>
</dbReference>
<gene>
    <name evidence="1" type="ordered locus">TGRD_036</name>
</gene>
<evidence type="ECO:0000313" key="1">
    <source>
        <dbReference type="EMBL" id="BAG13519.1"/>
    </source>
</evidence>
<name>B1GZ37_ENDTX</name>
<dbReference type="EMBL" id="AP009510">
    <property type="protein sequence ID" value="BAG13519.1"/>
    <property type="molecule type" value="Genomic_DNA"/>
</dbReference>
<protein>
    <submittedName>
        <fullName evidence="1">Uncharacterized protein</fullName>
    </submittedName>
</protein>